<sequence>MTETAAINTLLNAGIIDGGVAGVSLGGTSQTGTLVNTGTIIGGGSGNAVVLTDTAKVNQFENKGLIGALTGDAIQVASTSSIVGVLITRGLLLGELMPEQRDE</sequence>
<dbReference type="Proteomes" id="UP000197098">
    <property type="component" value="Chromosome"/>
</dbReference>
<evidence type="ECO:0000313" key="1">
    <source>
        <dbReference type="EMBL" id="ASG63604.1"/>
    </source>
</evidence>
<proteinExistence type="predicted"/>
<name>A0A248KJ41_9ENTR</name>
<accession>A0A248KJ41</accession>
<dbReference type="EMBL" id="CP022114">
    <property type="protein sequence ID" value="ASG63604.1"/>
    <property type="molecule type" value="Genomic_DNA"/>
</dbReference>
<protein>
    <submittedName>
        <fullName evidence="1">Uncharacterized protein</fullName>
    </submittedName>
</protein>
<organism evidence="1 2">
    <name type="scientific">Kluyvera genomosp. 3</name>
    <dbReference type="NCBI Taxonomy" id="2774055"/>
    <lineage>
        <taxon>Bacteria</taxon>
        <taxon>Pseudomonadati</taxon>
        <taxon>Pseudomonadota</taxon>
        <taxon>Gammaproteobacteria</taxon>
        <taxon>Enterobacterales</taxon>
        <taxon>Enterobacteriaceae</taxon>
        <taxon>Kluyvera</taxon>
    </lineage>
</organism>
<reference evidence="1 2" key="1">
    <citation type="submission" date="2017-06" db="EMBL/GenBank/DDBJ databases">
        <title>Origin of plasmid-mediated fosfomycin resistance gene fosA3.</title>
        <authorList>
            <person name="Ito R."/>
            <person name="Pacey M.P."/>
            <person name="Doi Y."/>
        </authorList>
    </citation>
    <scope>NUCLEOTIDE SEQUENCE [LARGE SCALE GENOMIC DNA]</scope>
    <source>
        <strain evidence="1 2">YDC799</strain>
    </source>
</reference>
<gene>
    <name evidence="1" type="ORF">CEW81_14685</name>
</gene>
<dbReference type="AlphaFoldDB" id="A0A248KJ41"/>
<evidence type="ECO:0000313" key="2">
    <source>
        <dbReference type="Proteomes" id="UP000197098"/>
    </source>
</evidence>